<feature type="transmembrane region" description="Helical" evidence="7">
    <location>
        <begin position="124"/>
        <end position="153"/>
    </location>
</feature>
<accession>A0A9P8XWN6</accession>
<dbReference type="OrthoDB" id="5421689at2759"/>
<dbReference type="GeneID" id="70191844"/>
<dbReference type="EMBL" id="JAGTJQ010000010">
    <property type="protein sequence ID" value="KAH7020747.1"/>
    <property type="molecule type" value="Genomic_DNA"/>
</dbReference>
<evidence type="ECO:0000256" key="3">
    <source>
        <dbReference type="ARBA" id="ARBA00022989"/>
    </source>
</evidence>
<feature type="transmembrane region" description="Helical" evidence="7">
    <location>
        <begin position="204"/>
        <end position="227"/>
    </location>
</feature>
<comment type="subcellular location">
    <subcellularLocation>
        <location evidence="1">Membrane</location>
        <topology evidence="1">Multi-pass membrane protein</topology>
    </subcellularLocation>
</comment>
<feature type="compositionally biased region" description="Gly residues" evidence="6">
    <location>
        <begin position="303"/>
        <end position="313"/>
    </location>
</feature>
<name>A0A9P8XWN6_9PEZI</name>
<feature type="domain" description="Rhodopsin" evidence="8">
    <location>
        <begin position="26"/>
        <end position="268"/>
    </location>
</feature>
<evidence type="ECO:0000256" key="1">
    <source>
        <dbReference type="ARBA" id="ARBA00004141"/>
    </source>
</evidence>
<comment type="similarity">
    <text evidence="5">Belongs to the SAT4 family.</text>
</comment>
<feature type="transmembrane region" description="Helical" evidence="7">
    <location>
        <begin position="173"/>
        <end position="192"/>
    </location>
</feature>
<keyword evidence="3 7" id="KW-1133">Transmembrane helix</keyword>
<feature type="transmembrane region" description="Helical" evidence="7">
    <location>
        <begin position="94"/>
        <end position="112"/>
    </location>
</feature>
<dbReference type="InterPro" id="IPR049326">
    <property type="entry name" value="Rhodopsin_dom_fungi"/>
</dbReference>
<dbReference type="PANTHER" id="PTHR33048:SF47">
    <property type="entry name" value="INTEGRAL MEMBRANE PROTEIN-RELATED"/>
    <property type="match status" value="1"/>
</dbReference>
<evidence type="ECO:0000256" key="6">
    <source>
        <dbReference type="SAM" id="MobiDB-lite"/>
    </source>
</evidence>
<organism evidence="9 10">
    <name type="scientific">Microdochium trichocladiopsis</name>
    <dbReference type="NCBI Taxonomy" id="1682393"/>
    <lineage>
        <taxon>Eukaryota</taxon>
        <taxon>Fungi</taxon>
        <taxon>Dikarya</taxon>
        <taxon>Ascomycota</taxon>
        <taxon>Pezizomycotina</taxon>
        <taxon>Sordariomycetes</taxon>
        <taxon>Xylariomycetidae</taxon>
        <taxon>Xylariales</taxon>
        <taxon>Microdochiaceae</taxon>
        <taxon>Microdochium</taxon>
    </lineage>
</organism>
<keyword evidence="2 7" id="KW-0812">Transmembrane</keyword>
<evidence type="ECO:0000259" key="8">
    <source>
        <dbReference type="Pfam" id="PF20684"/>
    </source>
</evidence>
<evidence type="ECO:0000256" key="7">
    <source>
        <dbReference type="SAM" id="Phobius"/>
    </source>
</evidence>
<feature type="transmembrane region" description="Helical" evidence="7">
    <location>
        <begin position="42"/>
        <end position="63"/>
    </location>
</feature>
<proteinExistence type="inferred from homology"/>
<keyword evidence="4 7" id="KW-0472">Membrane</keyword>
<reference evidence="9" key="1">
    <citation type="journal article" date="2021" name="Nat. Commun.">
        <title>Genetic determinants of endophytism in the Arabidopsis root mycobiome.</title>
        <authorList>
            <person name="Mesny F."/>
            <person name="Miyauchi S."/>
            <person name="Thiergart T."/>
            <person name="Pickel B."/>
            <person name="Atanasova L."/>
            <person name="Karlsson M."/>
            <person name="Huettel B."/>
            <person name="Barry K.W."/>
            <person name="Haridas S."/>
            <person name="Chen C."/>
            <person name="Bauer D."/>
            <person name="Andreopoulos W."/>
            <person name="Pangilinan J."/>
            <person name="LaButti K."/>
            <person name="Riley R."/>
            <person name="Lipzen A."/>
            <person name="Clum A."/>
            <person name="Drula E."/>
            <person name="Henrissat B."/>
            <person name="Kohler A."/>
            <person name="Grigoriev I.V."/>
            <person name="Martin F.M."/>
            <person name="Hacquard S."/>
        </authorList>
    </citation>
    <scope>NUCLEOTIDE SEQUENCE</scope>
    <source>
        <strain evidence="9">MPI-CAGE-CH-0230</strain>
    </source>
</reference>
<evidence type="ECO:0000313" key="10">
    <source>
        <dbReference type="Proteomes" id="UP000756346"/>
    </source>
</evidence>
<gene>
    <name evidence="9" type="ORF">B0I36DRAFT_424778</name>
</gene>
<feature type="transmembrane region" description="Helical" evidence="7">
    <location>
        <begin position="239"/>
        <end position="262"/>
    </location>
</feature>
<feature type="transmembrane region" description="Helical" evidence="7">
    <location>
        <begin position="12"/>
        <end position="30"/>
    </location>
</feature>
<evidence type="ECO:0000256" key="5">
    <source>
        <dbReference type="ARBA" id="ARBA00038359"/>
    </source>
</evidence>
<sequence length="406" mass="43855">MGNNLVPDVYAASIITFVPATASFAARWWARSITGISLWWDDWFVIIAYFFAVAYNCASWAWIQTGVGQHLAEIPGDPAVALRNASIHIMVAELTYATSLAFVKFSILAFYWRMFKTSPIKIPIMVLFALSMIWLIIRTFMSIFHCIPVYALWEPNVPGATCIDGSKFFTASTSAHLGLDILIMALPVFQIGRLKLKKTQRLGVSLLFLFGTLTCIASICLVIRAVALNPKTTDLTYDIAPIIIWASVEVNLAVIAACLPLLRPIFSRLLNKMHVGSNDKSSGAGMTGDYQHTRPKSFVRIGTRGGTRTGGEGGRSKVSDDTDSTYELAKSPIHGGGTYPVGNGSADSMERGDRHNGGFDGGHSRAQVTITGVAPEAGSSRWGSTSVAPGGIMVKNETSIQVSHGA</sequence>
<evidence type="ECO:0000256" key="4">
    <source>
        <dbReference type="ARBA" id="ARBA00023136"/>
    </source>
</evidence>
<evidence type="ECO:0000313" key="9">
    <source>
        <dbReference type="EMBL" id="KAH7020747.1"/>
    </source>
</evidence>
<feature type="compositionally biased region" description="Basic and acidic residues" evidence="6">
    <location>
        <begin position="348"/>
        <end position="357"/>
    </location>
</feature>
<evidence type="ECO:0000256" key="2">
    <source>
        <dbReference type="ARBA" id="ARBA00022692"/>
    </source>
</evidence>
<dbReference type="PANTHER" id="PTHR33048">
    <property type="entry name" value="PTH11-LIKE INTEGRAL MEMBRANE PROTEIN (AFU_ORTHOLOGUE AFUA_5G11245)"/>
    <property type="match status" value="1"/>
</dbReference>
<keyword evidence="10" id="KW-1185">Reference proteome</keyword>
<dbReference type="GO" id="GO:0016020">
    <property type="term" value="C:membrane"/>
    <property type="evidence" value="ECO:0007669"/>
    <property type="project" value="UniProtKB-SubCell"/>
</dbReference>
<feature type="region of interest" description="Disordered" evidence="6">
    <location>
        <begin position="278"/>
        <end position="365"/>
    </location>
</feature>
<comment type="caution">
    <text evidence="9">The sequence shown here is derived from an EMBL/GenBank/DDBJ whole genome shotgun (WGS) entry which is preliminary data.</text>
</comment>
<dbReference type="InterPro" id="IPR052337">
    <property type="entry name" value="SAT4-like"/>
</dbReference>
<protein>
    <recommendedName>
        <fullName evidence="8">Rhodopsin domain-containing protein</fullName>
    </recommendedName>
</protein>
<dbReference type="RefSeq" id="XP_046006948.1">
    <property type="nucleotide sequence ID" value="XM_046162298.1"/>
</dbReference>
<dbReference type="AlphaFoldDB" id="A0A9P8XWN6"/>
<dbReference type="Proteomes" id="UP000756346">
    <property type="component" value="Unassembled WGS sequence"/>
</dbReference>
<dbReference type="Pfam" id="PF20684">
    <property type="entry name" value="Fung_rhodopsin"/>
    <property type="match status" value="1"/>
</dbReference>